<dbReference type="InterPro" id="IPR026591">
    <property type="entry name" value="Sirtuin_cat_small_dom_sf"/>
</dbReference>
<dbReference type="GO" id="GO:0070403">
    <property type="term" value="F:NAD+ binding"/>
    <property type="evidence" value="ECO:0007669"/>
    <property type="project" value="InterPro"/>
</dbReference>
<dbReference type="InterPro" id="IPR029035">
    <property type="entry name" value="DHS-like_NAD/FAD-binding_dom"/>
</dbReference>
<keyword evidence="4" id="KW-0862">Zinc</keyword>
<accession>B8C284</accession>
<evidence type="ECO:0000256" key="5">
    <source>
        <dbReference type="ARBA" id="ARBA00023027"/>
    </source>
</evidence>
<dbReference type="GO" id="GO:0005634">
    <property type="term" value="C:nucleus"/>
    <property type="evidence" value="ECO:0000318"/>
    <property type="project" value="GO_Central"/>
</dbReference>
<keyword evidence="5" id="KW-0520">NAD</keyword>
<evidence type="ECO:0000256" key="3">
    <source>
        <dbReference type="ARBA" id="ARBA00022723"/>
    </source>
</evidence>
<proteinExistence type="predicted"/>
<dbReference type="PANTHER" id="PTHR11085:SF9">
    <property type="entry name" value="NAD-DEPENDENT PROTEIN DEACETYLASE SIRTUIN-1"/>
    <property type="match status" value="1"/>
</dbReference>
<feature type="domain" description="Deacetylase sirtuin-type" evidence="7">
    <location>
        <begin position="1"/>
        <end position="211"/>
    </location>
</feature>
<protein>
    <recommendedName>
        <fullName evidence="7">Deacetylase sirtuin-type domain-containing protein</fullName>
    </recommendedName>
</protein>
<dbReference type="SUPFAM" id="SSF52467">
    <property type="entry name" value="DHS-like NAD/FAD-binding domain"/>
    <property type="match status" value="1"/>
</dbReference>
<evidence type="ECO:0000256" key="4">
    <source>
        <dbReference type="ARBA" id="ARBA00022833"/>
    </source>
</evidence>
<dbReference type="GeneID" id="7449723"/>
<comment type="cofactor">
    <cofactor evidence="1">
        <name>Zn(2+)</name>
        <dbReference type="ChEBI" id="CHEBI:29105"/>
    </cofactor>
</comment>
<reference evidence="8 9" key="1">
    <citation type="journal article" date="2004" name="Science">
        <title>The genome of the diatom Thalassiosira pseudonana: ecology, evolution, and metabolism.</title>
        <authorList>
            <person name="Armbrust E.V."/>
            <person name="Berges J.A."/>
            <person name="Bowler C."/>
            <person name="Green B.R."/>
            <person name="Martinez D."/>
            <person name="Putnam N.H."/>
            <person name="Zhou S."/>
            <person name="Allen A.E."/>
            <person name="Apt K.E."/>
            <person name="Bechner M."/>
            <person name="Brzezinski M.A."/>
            <person name="Chaal B.K."/>
            <person name="Chiovitti A."/>
            <person name="Davis A.K."/>
            <person name="Demarest M.S."/>
            <person name="Detter J.C."/>
            <person name="Glavina T."/>
            <person name="Goodstein D."/>
            <person name="Hadi M.Z."/>
            <person name="Hellsten U."/>
            <person name="Hildebrand M."/>
            <person name="Jenkins B.D."/>
            <person name="Jurka J."/>
            <person name="Kapitonov V.V."/>
            <person name="Kroger N."/>
            <person name="Lau W.W."/>
            <person name="Lane T.W."/>
            <person name="Larimer F.W."/>
            <person name="Lippmeier J.C."/>
            <person name="Lucas S."/>
            <person name="Medina M."/>
            <person name="Montsant A."/>
            <person name="Obornik M."/>
            <person name="Parker M.S."/>
            <person name="Palenik B."/>
            <person name="Pazour G.J."/>
            <person name="Richardson P.M."/>
            <person name="Rynearson T.A."/>
            <person name="Saito M.A."/>
            <person name="Schwartz D.C."/>
            <person name="Thamatrakoln K."/>
            <person name="Valentin K."/>
            <person name="Vardi A."/>
            <person name="Wilkerson F.P."/>
            <person name="Rokhsar D.S."/>
        </authorList>
    </citation>
    <scope>NUCLEOTIDE SEQUENCE [LARGE SCALE GENOMIC DNA]</scope>
    <source>
        <strain evidence="8 9">CCMP1335</strain>
    </source>
</reference>
<dbReference type="eggNOG" id="KOG2684">
    <property type="taxonomic scope" value="Eukaryota"/>
</dbReference>
<dbReference type="Pfam" id="PF02146">
    <property type="entry name" value="SIR2"/>
    <property type="match status" value="1"/>
</dbReference>
<gene>
    <name evidence="8" type="ORF">THAPSDRAFT_16384</name>
</gene>
<dbReference type="GO" id="GO:0003714">
    <property type="term" value="F:transcription corepressor activity"/>
    <property type="evidence" value="ECO:0000318"/>
    <property type="project" value="GO_Central"/>
</dbReference>
<dbReference type="Gene3D" id="3.40.50.1220">
    <property type="entry name" value="TPP-binding domain"/>
    <property type="match status" value="1"/>
</dbReference>
<feature type="non-terminal residue" evidence="8">
    <location>
        <position position="1"/>
    </location>
</feature>
<dbReference type="STRING" id="35128.B8C284"/>
<dbReference type="GO" id="GO:0046872">
    <property type="term" value="F:metal ion binding"/>
    <property type="evidence" value="ECO:0007669"/>
    <property type="project" value="UniProtKB-KW"/>
</dbReference>
<dbReference type="KEGG" id="tps:THAPSDRAFT_16384"/>
<dbReference type="PANTHER" id="PTHR11085">
    <property type="entry name" value="NAD-DEPENDENT PROTEIN DEACYLASE SIRTUIN-5, MITOCHONDRIAL-RELATED"/>
    <property type="match status" value="1"/>
</dbReference>
<evidence type="ECO:0000313" key="9">
    <source>
        <dbReference type="Proteomes" id="UP000001449"/>
    </source>
</evidence>
<dbReference type="Gene3D" id="3.30.1600.10">
    <property type="entry name" value="SIR2/SIRT2 'Small Domain"/>
    <property type="match status" value="1"/>
</dbReference>
<evidence type="ECO:0000256" key="6">
    <source>
        <dbReference type="PROSITE-ProRule" id="PRU00236"/>
    </source>
</evidence>
<dbReference type="EMBL" id="CM000642">
    <property type="protein sequence ID" value="EED92342.1"/>
    <property type="molecule type" value="Genomic_DNA"/>
</dbReference>
<dbReference type="PROSITE" id="PS50305">
    <property type="entry name" value="SIRTUIN"/>
    <property type="match status" value="1"/>
</dbReference>
<dbReference type="GO" id="GO:0031509">
    <property type="term" value="P:subtelomeric heterochromatin formation"/>
    <property type="evidence" value="ECO:0000318"/>
    <property type="project" value="GO_Central"/>
</dbReference>
<evidence type="ECO:0000256" key="2">
    <source>
        <dbReference type="ARBA" id="ARBA00022679"/>
    </source>
</evidence>
<dbReference type="InterPro" id="IPR026590">
    <property type="entry name" value="Ssirtuin_cat_dom"/>
</dbReference>
<reference evidence="8 9" key="2">
    <citation type="journal article" date="2008" name="Nature">
        <title>The Phaeodactylum genome reveals the evolutionary history of diatom genomes.</title>
        <authorList>
            <person name="Bowler C."/>
            <person name="Allen A.E."/>
            <person name="Badger J.H."/>
            <person name="Grimwood J."/>
            <person name="Jabbari K."/>
            <person name="Kuo A."/>
            <person name="Maheswari U."/>
            <person name="Martens C."/>
            <person name="Maumus F."/>
            <person name="Otillar R.P."/>
            <person name="Rayko E."/>
            <person name="Salamov A."/>
            <person name="Vandepoele K."/>
            <person name="Beszteri B."/>
            <person name="Gruber A."/>
            <person name="Heijde M."/>
            <person name="Katinka M."/>
            <person name="Mock T."/>
            <person name="Valentin K."/>
            <person name="Verret F."/>
            <person name="Berges J.A."/>
            <person name="Brownlee C."/>
            <person name="Cadoret J.P."/>
            <person name="Chiovitti A."/>
            <person name="Choi C.J."/>
            <person name="Coesel S."/>
            <person name="De Martino A."/>
            <person name="Detter J.C."/>
            <person name="Durkin C."/>
            <person name="Falciatore A."/>
            <person name="Fournet J."/>
            <person name="Haruta M."/>
            <person name="Huysman M.J."/>
            <person name="Jenkins B.D."/>
            <person name="Jiroutova K."/>
            <person name="Jorgensen R.E."/>
            <person name="Joubert Y."/>
            <person name="Kaplan A."/>
            <person name="Kroger N."/>
            <person name="Kroth P.G."/>
            <person name="La Roche J."/>
            <person name="Lindquist E."/>
            <person name="Lommer M."/>
            <person name="Martin-Jezequel V."/>
            <person name="Lopez P.J."/>
            <person name="Lucas S."/>
            <person name="Mangogna M."/>
            <person name="McGinnis K."/>
            <person name="Medlin L.K."/>
            <person name="Montsant A."/>
            <person name="Oudot-Le Secq M.P."/>
            <person name="Napoli C."/>
            <person name="Obornik M."/>
            <person name="Parker M.S."/>
            <person name="Petit J.L."/>
            <person name="Porcel B.M."/>
            <person name="Poulsen N."/>
            <person name="Robison M."/>
            <person name="Rychlewski L."/>
            <person name="Rynearson T.A."/>
            <person name="Schmutz J."/>
            <person name="Shapiro H."/>
            <person name="Siaut M."/>
            <person name="Stanley M."/>
            <person name="Sussman M.R."/>
            <person name="Taylor A.R."/>
            <person name="Vardi A."/>
            <person name="von Dassow P."/>
            <person name="Vyverman W."/>
            <person name="Willis A."/>
            <person name="Wyrwicz L.S."/>
            <person name="Rokhsar D.S."/>
            <person name="Weissenbach J."/>
            <person name="Armbrust E.V."/>
            <person name="Green B.R."/>
            <person name="Van de Peer Y."/>
            <person name="Grigoriev I.V."/>
        </authorList>
    </citation>
    <scope>NUCLEOTIDE SEQUENCE [LARGE SCALE GENOMIC DNA]</scope>
    <source>
        <strain evidence="8 9">CCMP1335</strain>
    </source>
</reference>
<dbReference type="PaxDb" id="35128-Thaps16384"/>
<dbReference type="GO" id="GO:0006974">
    <property type="term" value="P:DNA damage response"/>
    <property type="evidence" value="ECO:0000318"/>
    <property type="project" value="GO_Central"/>
</dbReference>
<dbReference type="GO" id="GO:0000781">
    <property type="term" value="C:chromosome, telomeric region"/>
    <property type="evidence" value="ECO:0007669"/>
    <property type="project" value="GOC"/>
</dbReference>
<evidence type="ECO:0000259" key="7">
    <source>
        <dbReference type="PROSITE" id="PS50305"/>
    </source>
</evidence>
<dbReference type="GO" id="GO:0032041">
    <property type="term" value="F:histone H3K14 deacetylase activity, NAD-dependent"/>
    <property type="evidence" value="ECO:0000318"/>
    <property type="project" value="GO_Central"/>
</dbReference>
<dbReference type="AlphaFoldDB" id="B8C284"/>
<organism evidence="8 9">
    <name type="scientific">Thalassiosira pseudonana</name>
    <name type="common">Marine diatom</name>
    <name type="synonym">Cyclotella nana</name>
    <dbReference type="NCBI Taxonomy" id="35128"/>
    <lineage>
        <taxon>Eukaryota</taxon>
        <taxon>Sar</taxon>
        <taxon>Stramenopiles</taxon>
        <taxon>Ochrophyta</taxon>
        <taxon>Bacillariophyta</taxon>
        <taxon>Coscinodiscophyceae</taxon>
        <taxon>Thalassiosirophycidae</taxon>
        <taxon>Thalassiosirales</taxon>
        <taxon>Thalassiosiraceae</taxon>
        <taxon>Thalassiosira</taxon>
    </lineage>
</organism>
<dbReference type="HOGENOM" id="CLU_023643_7_0_1"/>
<dbReference type="GO" id="GO:0046969">
    <property type="term" value="F:histone H3K9 deacetylase activity, NAD-dependent"/>
    <property type="evidence" value="ECO:0000318"/>
    <property type="project" value="GO_Central"/>
</dbReference>
<name>B8C284_THAPS</name>
<keyword evidence="9" id="KW-1185">Reference proteome</keyword>
<sequence>RNIVVLCGAGISVSCGIPDFRSQTGLYNTLNYQELGLSSPEDLFDIETFLDDPTPFYRFAKTLYPGKVIPSASHRFLAWLNQRQMLLRVYTQNIDGLEEQAGVMESRVVYAHGSLLGATCVNCRATYRADEIADDVQTGKVPLKAGLCGGVIKPNITFFGEKLGNDVGRSLQKDYESADALIVMGTSLSVAPMSKVVEFLPQHIPRILINR</sequence>
<comment type="caution">
    <text evidence="6">Lacks conserved residue(s) required for the propagation of feature annotation.</text>
</comment>
<feature type="non-terminal residue" evidence="8">
    <location>
        <position position="211"/>
    </location>
</feature>
<keyword evidence="3" id="KW-0479">Metal-binding</keyword>
<dbReference type="InParanoid" id="B8C284"/>
<evidence type="ECO:0000256" key="1">
    <source>
        <dbReference type="ARBA" id="ARBA00001947"/>
    </source>
</evidence>
<dbReference type="GO" id="GO:0046970">
    <property type="term" value="F:histone H4K16 deacetylase activity, NAD-dependent"/>
    <property type="evidence" value="ECO:0000318"/>
    <property type="project" value="GO_Central"/>
</dbReference>
<evidence type="ECO:0000313" key="8">
    <source>
        <dbReference type="EMBL" id="EED92342.1"/>
    </source>
</evidence>
<dbReference type="OMA" id="HGTFHTN"/>
<dbReference type="InterPro" id="IPR003000">
    <property type="entry name" value="Sirtuin"/>
</dbReference>
<dbReference type="InterPro" id="IPR050134">
    <property type="entry name" value="NAD-dep_sirtuin_deacylases"/>
</dbReference>
<keyword evidence="2" id="KW-0808">Transferase</keyword>
<dbReference type="RefSeq" id="XP_002290590.1">
    <property type="nucleotide sequence ID" value="XM_002290554.1"/>
</dbReference>
<dbReference type="Proteomes" id="UP000001449">
    <property type="component" value="Chromosome 5"/>
</dbReference>